<dbReference type="PANTHER" id="PTHR46797:SF1">
    <property type="entry name" value="METHYLPHOSPHONATE SYNTHASE"/>
    <property type="match status" value="1"/>
</dbReference>
<feature type="domain" description="HTH cro/C1-type" evidence="2">
    <location>
        <begin position="13"/>
        <end position="68"/>
    </location>
</feature>
<dbReference type="InterPro" id="IPR010982">
    <property type="entry name" value="Lambda_DNA-bd_dom_sf"/>
</dbReference>
<comment type="caution">
    <text evidence="3">The sequence shown here is derived from an EMBL/GenBank/DDBJ whole genome shotgun (WGS) entry which is preliminary data.</text>
</comment>
<keyword evidence="4" id="KW-1185">Reference proteome</keyword>
<dbReference type="RefSeq" id="WP_142543491.1">
    <property type="nucleotide sequence ID" value="NZ_SADY01000002.1"/>
</dbReference>
<dbReference type="PANTHER" id="PTHR46797">
    <property type="entry name" value="HTH-TYPE TRANSCRIPTIONAL REGULATOR"/>
    <property type="match status" value="1"/>
</dbReference>
<evidence type="ECO:0000256" key="1">
    <source>
        <dbReference type="ARBA" id="ARBA00023125"/>
    </source>
</evidence>
<dbReference type="SMART" id="SM00530">
    <property type="entry name" value="HTH_XRE"/>
    <property type="match status" value="1"/>
</dbReference>
<dbReference type="Pfam" id="PF01381">
    <property type="entry name" value="HTH_3"/>
    <property type="match status" value="1"/>
</dbReference>
<proteinExistence type="predicted"/>
<dbReference type="Proteomes" id="UP000316208">
    <property type="component" value="Unassembled WGS sequence"/>
</dbReference>
<keyword evidence="1" id="KW-0238">DNA-binding</keyword>
<accession>A0ABY3ARX7</accession>
<dbReference type="EMBL" id="SADY01000002">
    <property type="protein sequence ID" value="TQR45549.1"/>
    <property type="molecule type" value="Genomic_DNA"/>
</dbReference>
<organism evidence="3 4">
    <name type="scientific">Paenibacillus popilliae</name>
    <name type="common">Bacillus popilliae</name>
    <dbReference type="NCBI Taxonomy" id="78057"/>
    <lineage>
        <taxon>Bacteria</taxon>
        <taxon>Bacillati</taxon>
        <taxon>Bacillota</taxon>
        <taxon>Bacilli</taxon>
        <taxon>Bacillales</taxon>
        <taxon>Paenibacillaceae</taxon>
        <taxon>Paenibacillus</taxon>
    </lineage>
</organism>
<gene>
    <name evidence="3" type="ORF">C7Y44_07325</name>
</gene>
<dbReference type="InterPro" id="IPR001387">
    <property type="entry name" value="Cro/C1-type_HTH"/>
</dbReference>
<reference evidence="3 4" key="1">
    <citation type="submission" date="2018-03" db="EMBL/GenBank/DDBJ databases">
        <title>Aerobic endospore-forming bacteria genome sequencing and assembly.</title>
        <authorList>
            <person name="Cavalcante D.A."/>
            <person name="Driks A."/>
            <person name="Putonti C."/>
            <person name="De-Souza M.T."/>
        </authorList>
    </citation>
    <scope>NUCLEOTIDE SEQUENCE [LARGE SCALE GENOMIC DNA]</scope>
    <source>
        <strain evidence="3 4">SDF0028</strain>
    </source>
</reference>
<dbReference type="Gene3D" id="1.10.260.40">
    <property type="entry name" value="lambda repressor-like DNA-binding domains"/>
    <property type="match status" value="1"/>
</dbReference>
<dbReference type="SUPFAM" id="SSF47413">
    <property type="entry name" value="lambda repressor-like DNA-binding domains"/>
    <property type="match status" value="1"/>
</dbReference>
<dbReference type="InterPro" id="IPR050807">
    <property type="entry name" value="TransReg_Diox_bact_type"/>
</dbReference>
<evidence type="ECO:0000313" key="4">
    <source>
        <dbReference type="Proteomes" id="UP000316208"/>
    </source>
</evidence>
<dbReference type="PROSITE" id="PS50943">
    <property type="entry name" value="HTH_CROC1"/>
    <property type="match status" value="1"/>
</dbReference>
<evidence type="ECO:0000259" key="2">
    <source>
        <dbReference type="PROSITE" id="PS50943"/>
    </source>
</evidence>
<sequence length="105" mass="11811">MSTTLVMSLGELFKQTRRATGMTQTELSERSGIQKGTVSKIENDEVKRPEFPTVQPLAAALNISLDTLIDYYVEIEKRPDSLLHILQFTIQHQSSKETICKVASK</sequence>
<name>A0ABY3ARX7_PAEPP</name>
<dbReference type="CDD" id="cd00093">
    <property type="entry name" value="HTH_XRE"/>
    <property type="match status" value="1"/>
</dbReference>
<protein>
    <submittedName>
        <fullName evidence="3">XRE family transcriptional regulator</fullName>
    </submittedName>
</protein>
<evidence type="ECO:0000313" key="3">
    <source>
        <dbReference type="EMBL" id="TQR45549.1"/>
    </source>
</evidence>